<dbReference type="PROSITE" id="PS51904">
    <property type="entry name" value="GLYCOSYL_HYDROL_F25_2"/>
    <property type="match status" value="1"/>
</dbReference>
<dbReference type="InterPro" id="IPR002053">
    <property type="entry name" value="Glyco_hydro_25"/>
</dbReference>
<accession>A0A8J4E6H5</accession>
<evidence type="ECO:0000256" key="2">
    <source>
        <dbReference type="ARBA" id="ARBA00022801"/>
    </source>
</evidence>
<dbReference type="Gene3D" id="3.20.20.80">
    <property type="entry name" value="Glycosidases"/>
    <property type="match status" value="1"/>
</dbReference>
<dbReference type="EMBL" id="BOPG01000094">
    <property type="protein sequence ID" value="GIJ63431.1"/>
    <property type="molecule type" value="Genomic_DNA"/>
</dbReference>
<dbReference type="SMART" id="SM00641">
    <property type="entry name" value="Glyco_25"/>
    <property type="match status" value="1"/>
</dbReference>
<keyword evidence="3" id="KW-0326">Glycosidase</keyword>
<dbReference type="GO" id="GO:0009253">
    <property type="term" value="P:peptidoglycan catabolic process"/>
    <property type="evidence" value="ECO:0007669"/>
    <property type="project" value="InterPro"/>
</dbReference>
<proteinExistence type="inferred from homology"/>
<evidence type="ECO:0000313" key="5">
    <source>
        <dbReference type="Proteomes" id="UP000612585"/>
    </source>
</evidence>
<dbReference type="GO" id="GO:0003796">
    <property type="term" value="F:lysozyme activity"/>
    <property type="evidence" value="ECO:0007669"/>
    <property type="project" value="InterPro"/>
</dbReference>
<sequence>MRIGTALAAVVLAAVGYAGVTMWKAPPADAAAQVEGLDVSSHQNERGTISWTQVRGAGQSFVYLKATEGVSYTNPYYAGNNSGARTAGLLRGAYHFARPDSSAGDAVAEARYFVSVTGTALAGQLPPALDIEANDGLSPTALVAWAKAFLAEVERLTGRVPVIYTGPAFWRSAMGDSREFHRHPLWIAQYSTGGPSIPGGWPAYTFWQNTSSFRVAGITGNVDHNFFPGTLAQLQALAAGTNNPHTPTGVCGAGYDVIDQAPLGSAGTVYLLYNAGKADNCVVTIKAGTTVEATSAYLEVRGRARVTDSGSFAFYAGPVRASAPSTCVKWGGSVGAAAYNSPFEHCD</sequence>
<evidence type="ECO:0000256" key="1">
    <source>
        <dbReference type="ARBA" id="ARBA00010646"/>
    </source>
</evidence>
<keyword evidence="2" id="KW-0378">Hydrolase</keyword>
<keyword evidence="5" id="KW-1185">Reference proteome</keyword>
<dbReference type="PANTHER" id="PTHR34135">
    <property type="entry name" value="LYSOZYME"/>
    <property type="match status" value="1"/>
</dbReference>
<dbReference type="Proteomes" id="UP000612585">
    <property type="component" value="Unassembled WGS sequence"/>
</dbReference>
<protein>
    <recommendedName>
        <fullName evidence="6">Lysozyme</fullName>
    </recommendedName>
</protein>
<dbReference type="RefSeq" id="WP_204009920.1">
    <property type="nucleotide sequence ID" value="NZ_BOPG01000094.1"/>
</dbReference>
<dbReference type="GO" id="GO:0016998">
    <property type="term" value="P:cell wall macromolecule catabolic process"/>
    <property type="evidence" value="ECO:0007669"/>
    <property type="project" value="InterPro"/>
</dbReference>
<name>A0A8J4E6H5_9ACTN</name>
<dbReference type="PANTHER" id="PTHR34135:SF2">
    <property type="entry name" value="LYSOZYME"/>
    <property type="match status" value="1"/>
</dbReference>
<dbReference type="GO" id="GO:0016052">
    <property type="term" value="P:carbohydrate catabolic process"/>
    <property type="evidence" value="ECO:0007669"/>
    <property type="project" value="TreeGrafter"/>
</dbReference>
<evidence type="ECO:0000313" key="4">
    <source>
        <dbReference type="EMBL" id="GIJ63431.1"/>
    </source>
</evidence>
<dbReference type="Pfam" id="PF01183">
    <property type="entry name" value="Glyco_hydro_25"/>
    <property type="match status" value="1"/>
</dbReference>
<evidence type="ECO:0000256" key="3">
    <source>
        <dbReference type="ARBA" id="ARBA00023295"/>
    </source>
</evidence>
<evidence type="ECO:0008006" key="6">
    <source>
        <dbReference type="Google" id="ProtNLM"/>
    </source>
</evidence>
<reference evidence="4" key="1">
    <citation type="submission" date="2021-01" db="EMBL/GenBank/DDBJ databases">
        <title>Whole genome shotgun sequence of Virgisporangium aurantiacum NBRC 16421.</title>
        <authorList>
            <person name="Komaki H."/>
            <person name="Tamura T."/>
        </authorList>
    </citation>
    <scope>NUCLEOTIDE SEQUENCE</scope>
    <source>
        <strain evidence="4">NBRC 16421</strain>
    </source>
</reference>
<dbReference type="SUPFAM" id="SSF51445">
    <property type="entry name" value="(Trans)glycosidases"/>
    <property type="match status" value="1"/>
</dbReference>
<organism evidence="4 5">
    <name type="scientific">Virgisporangium aurantiacum</name>
    <dbReference type="NCBI Taxonomy" id="175570"/>
    <lineage>
        <taxon>Bacteria</taxon>
        <taxon>Bacillati</taxon>
        <taxon>Actinomycetota</taxon>
        <taxon>Actinomycetes</taxon>
        <taxon>Micromonosporales</taxon>
        <taxon>Micromonosporaceae</taxon>
        <taxon>Virgisporangium</taxon>
    </lineage>
</organism>
<dbReference type="AlphaFoldDB" id="A0A8J4E6H5"/>
<dbReference type="InterPro" id="IPR018077">
    <property type="entry name" value="Glyco_hydro_fam25_subgr"/>
</dbReference>
<gene>
    <name evidence="4" type="ORF">Vau01_109470</name>
</gene>
<comment type="similarity">
    <text evidence="1">Belongs to the glycosyl hydrolase 25 family.</text>
</comment>
<dbReference type="InterPro" id="IPR017853">
    <property type="entry name" value="GH"/>
</dbReference>
<comment type="caution">
    <text evidence="4">The sequence shown here is derived from an EMBL/GenBank/DDBJ whole genome shotgun (WGS) entry which is preliminary data.</text>
</comment>